<protein>
    <submittedName>
        <fullName evidence="4">MULE transposase domain containing protein</fullName>
    </submittedName>
</protein>
<dbReference type="EMBL" id="JAGRRH010000006">
    <property type="protein sequence ID" value="KAG7368575.1"/>
    <property type="molecule type" value="Genomic_DNA"/>
</dbReference>
<dbReference type="GO" id="GO:0008270">
    <property type="term" value="F:zinc ion binding"/>
    <property type="evidence" value="ECO:0007669"/>
    <property type="project" value="UniProtKB-KW"/>
</dbReference>
<evidence type="ECO:0000313" key="5">
    <source>
        <dbReference type="Proteomes" id="UP000693970"/>
    </source>
</evidence>
<comment type="caution">
    <text evidence="4">The sequence shown here is derived from an EMBL/GenBank/DDBJ whole genome shotgun (WGS) entry which is preliminary data.</text>
</comment>
<accession>A0A9K3Q313</accession>
<dbReference type="InterPro" id="IPR007527">
    <property type="entry name" value="Znf_SWIM"/>
</dbReference>
<reference evidence="4" key="1">
    <citation type="journal article" date="2021" name="Sci. Rep.">
        <title>Diploid genomic architecture of Nitzschia inconspicua, an elite biomass production diatom.</title>
        <authorList>
            <person name="Oliver A."/>
            <person name="Podell S."/>
            <person name="Pinowska A."/>
            <person name="Traller J.C."/>
            <person name="Smith S.R."/>
            <person name="McClure R."/>
            <person name="Beliaev A."/>
            <person name="Bohutskyi P."/>
            <person name="Hill E.A."/>
            <person name="Rabines A."/>
            <person name="Zheng H."/>
            <person name="Allen L.Z."/>
            <person name="Kuo A."/>
            <person name="Grigoriev I.V."/>
            <person name="Allen A.E."/>
            <person name="Hazlebeck D."/>
            <person name="Allen E.E."/>
        </authorList>
    </citation>
    <scope>NUCLEOTIDE SEQUENCE</scope>
    <source>
        <strain evidence="4">Hildebrandi</strain>
    </source>
</reference>
<keyword evidence="1" id="KW-0479">Metal-binding</keyword>
<organism evidence="4 5">
    <name type="scientific">Nitzschia inconspicua</name>
    <dbReference type="NCBI Taxonomy" id="303405"/>
    <lineage>
        <taxon>Eukaryota</taxon>
        <taxon>Sar</taxon>
        <taxon>Stramenopiles</taxon>
        <taxon>Ochrophyta</taxon>
        <taxon>Bacillariophyta</taxon>
        <taxon>Bacillariophyceae</taxon>
        <taxon>Bacillariophycidae</taxon>
        <taxon>Bacillariales</taxon>
        <taxon>Bacillariaceae</taxon>
        <taxon>Nitzschia</taxon>
    </lineage>
</organism>
<dbReference type="PROSITE" id="PS50966">
    <property type="entry name" value="ZF_SWIM"/>
    <property type="match status" value="1"/>
</dbReference>
<sequence length="690" mass="79362">MSEEDKELAKQCVKLRLSVSATAALLDSTSTTCSTYQADQISYLSRLLSELGKPNRTTADRLVSTFSERKDDVCWLMVTFNPEEGLPLQANAKVWQKLLRLNRNDFEYTEFEKLHSDNKLTGRQKLLLIFMFASVEETRLLYMHPESISCDVTFGTENTKKQLFDFASLDGNNKAFNCGRAYIPNGQTWVFWYCFKHCLPLLWGPVVTKRVSVMLTDGCPQEYLPFIQNTGVGTTFPNATHSLCYFHTAILGFNHNVTLKSWFFDLESEEEYNYSRAALRKYLMLGNEKVLPQHTVDSISSWLTTSLEKSGSMWLHLRLHVCTVNLRTTSVSEAMHSSLKSGFDGVRAGIRTDVAVNTMMDKTQRLLRLRNVYNANQLLKKKKWSYMPTADFLTRYCQEMAEEQWDLRFEYAVVHAKTDEWWVYFPHTSSNGLSDPPRFTRLGSVKLVEQMYLWCSCGLPTRMKYPCPHIYAVTQEVLLNMFGVRWHSNFQYHYSRDTQWTACYSGLMEDEYERTKRGGRPINVEKLEFLSKTLDSWIPVEQHGNPLVLQAKNLHQLMQEKMLAIRGMPLPCAGDAPEALETAHEIEIHLPDQIRELQLSQQNAATLMVAHKDTFNEQTLDLLRACQKLTGNTKERQKILVNSLEQAHGLLSAVVASLPENRKRDSIIAFPVTGKSKQQREKRKKNRGGH</sequence>
<feature type="compositionally biased region" description="Basic residues" evidence="2">
    <location>
        <begin position="680"/>
        <end position="690"/>
    </location>
</feature>
<proteinExistence type="predicted"/>
<dbReference type="Proteomes" id="UP000693970">
    <property type="component" value="Unassembled WGS sequence"/>
</dbReference>
<dbReference type="AlphaFoldDB" id="A0A9K3Q313"/>
<reference evidence="4" key="2">
    <citation type="submission" date="2021-04" db="EMBL/GenBank/DDBJ databases">
        <authorList>
            <person name="Podell S."/>
        </authorList>
    </citation>
    <scope>NUCLEOTIDE SEQUENCE</scope>
    <source>
        <strain evidence="4">Hildebrandi</strain>
    </source>
</reference>
<evidence type="ECO:0000259" key="3">
    <source>
        <dbReference type="PROSITE" id="PS50966"/>
    </source>
</evidence>
<gene>
    <name evidence="4" type="ORF">IV203_031318</name>
</gene>
<keyword evidence="1" id="KW-0862">Zinc</keyword>
<evidence type="ECO:0000256" key="2">
    <source>
        <dbReference type="SAM" id="MobiDB-lite"/>
    </source>
</evidence>
<keyword evidence="1" id="KW-0863">Zinc-finger</keyword>
<dbReference type="Pfam" id="PF10551">
    <property type="entry name" value="MULE"/>
    <property type="match status" value="1"/>
</dbReference>
<evidence type="ECO:0000256" key="1">
    <source>
        <dbReference type="PROSITE-ProRule" id="PRU00325"/>
    </source>
</evidence>
<dbReference type="InterPro" id="IPR018289">
    <property type="entry name" value="MULE_transposase_dom"/>
</dbReference>
<evidence type="ECO:0000313" key="4">
    <source>
        <dbReference type="EMBL" id="KAG7368575.1"/>
    </source>
</evidence>
<feature type="region of interest" description="Disordered" evidence="2">
    <location>
        <begin position="667"/>
        <end position="690"/>
    </location>
</feature>
<keyword evidence="5" id="KW-1185">Reference proteome</keyword>
<name>A0A9K3Q313_9STRA</name>
<feature type="domain" description="SWIM-type" evidence="3">
    <location>
        <begin position="443"/>
        <end position="478"/>
    </location>
</feature>